<dbReference type="GO" id="GO:0005829">
    <property type="term" value="C:cytosol"/>
    <property type="evidence" value="ECO:0007669"/>
    <property type="project" value="TreeGrafter"/>
</dbReference>
<dbReference type="PANTHER" id="PTHR10996:SF277">
    <property type="entry name" value="GLYOXYLATE REDUCTASE_HYDROXYPYRUVATE REDUCTASE"/>
    <property type="match status" value="1"/>
</dbReference>
<dbReference type="PROSITE" id="PS00671">
    <property type="entry name" value="D_2_HYDROXYACID_DH_3"/>
    <property type="match status" value="1"/>
</dbReference>
<dbReference type="PANTHER" id="PTHR10996">
    <property type="entry name" value="2-HYDROXYACID DEHYDROGENASE-RELATED"/>
    <property type="match status" value="1"/>
</dbReference>
<evidence type="ECO:0000256" key="1">
    <source>
        <dbReference type="ARBA" id="ARBA00023002"/>
    </source>
</evidence>
<reference evidence="3 4" key="1">
    <citation type="submission" date="2019-08" db="EMBL/GenBank/DDBJ databases">
        <authorList>
            <person name="Alioto T."/>
            <person name="Alioto T."/>
            <person name="Gomez Garrido J."/>
        </authorList>
    </citation>
    <scope>NUCLEOTIDE SEQUENCE [LARGE SCALE GENOMIC DNA]</scope>
</reference>
<dbReference type="InterPro" id="IPR050223">
    <property type="entry name" value="D-isomer_2-hydroxyacid_DH"/>
</dbReference>
<protein>
    <submittedName>
        <fullName evidence="3">D-isomer specific 2-hydroxyacid dehydrogenase, NAD-binding domain conserved site,D-isomer specific 2</fullName>
    </submittedName>
</protein>
<dbReference type="InterPro" id="IPR036291">
    <property type="entry name" value="NAD(P)-bd_dom_sf"/>
</dbReference>
<evidence type="ECO:0000313" key="4">
    <source>
        <dbReference type="Proteomes" id="UP000325440"/>
    </source>
</evidence>
<feature type="domain" description="D-isomer specific 2-hydroxyacid dehydrogenase NAD-binding" evidence="2">
    <location>
        <begin position="6"/>
        <end position="121"/>
    </location>
</feature>
<keyword evidence="4" id="KW-1185">Reference proteome</keyword>
<dbReference type="SUPFAM" id="SSF51735">
    <property type="entry name" value="NAD(P)-binding Rossmann-fold domains"/>
    <property type="match status" value="1"/>
</dbReference>
<sequence>MFRPAQILYNSINEKPIVKALGGQFVTVDELRKNNDFIVVAASLNEDTKFIVSREWFATMKPNAILVNIGRGQLIDQGALVEALQEKKIRGAGLDVMTPEPLPLDHPMINLDNVLLLPHVGSSTYETVEKMAMLTAENILAVLNGDPMPAEVVI</sequence>
<dbReference type="GO" id="GO:0051287">
    <property type="term" value="F:NAD binding"/>
    <property type="evidence" value="ECO:0007669"/>
    <property type="project" value="InterPro"/>
</dbReference>
<dbReference type="Pfam" id="PF02826">
    <property type="entry name" value="2-Hacid_dh_C"/>
    <property type="match status" value="1"/>
</dbReference>
<dbReference type="GO" id="GO:0030267">
    <property type="term" value="F:glyoxylate reductase (NADPH) activity"/>
    <property type="evidence" value="ECO:0007669"/>
    <property type="project" value="TreeGrafter"/>
</dbReference>
<keyword evidence="1" id="KW-0560">Oxidoreductase</keyword>
<dbReference type="InterPro" id="IPR029753">
    <property type="entry name" value="D-isomer_DH_CS"/>
</dbReference>
<proteinExistence type="predicted"/>
<evidence type="ECO:0000313" key="3">
    <source>
        <dbReference type="EMBL" id="VVC30904.1"/>
    </source>
</evidence>
<dbReference type="GO" id="GO:0008465">
    <property type="term" value="F:hydroxypyruvate reductase (NADH) activity"/>
    <property type="evidence" value="ECO:0007669"/>
    <property type="project" value="TreeGrafter"/>
</dbReference>
<dbReference type="InterPro" id="IPR006140">
    <property type="entry name" value="D-isomer_DH_NAD-bd"/>
</dbReference>
<gene>
    <name evidence="3" type="ORF">CINCED_3A003274</name>
</gene>
<name>A0A5E4MHJ0_9HEMI</name>
<organism evidence="3 4">
    <name type="scientific">Cinara cedri</name>
    <dbReference type="NCBI Taxonomy" id="506608"/>
    <lineage>
        <taxon>Eukaryota</taxon>
        <taxon>Metazoa</taxon>
        <taxon>Ecdysozoa</taxon>
        <taxon>Arthropoda</taxon>
        <taxon>Hexapoda</taxon>
        <taxon>Insecta</taxon>
        <taxon>Pterygota</taxon>
        <taxon>Neoptera</taxon>
        <taxon>Paraneoptera</taxon>
        <taxon>Hemiptera</taxon>
        <taxon>Sternorrhyncha</taxon>
        <taxon>Aphidomorpha</taxon>
        <taxon>Aphidoidea</taxon>
        <taxon>Aphididae</taxon>
        <taxon>Lachninae</taxon>
        <taxon>Cinara</taxon>
    </lineage>
</organism>
<evidence type="ECO:0000259" key="2">
    <source>
        <dbReference type="Pfam" id="PF02826"/>
    </source>
</evidence>
<dbReference type="Gene3D" id="3.40.50.720">
    <property type="entry name" value="NAD(P)-binding Rossmann-like Domain"/>
    <property type="match status" value="2"/>
</dbReference>
<accession>A0A5E4MHJ0</accession>
<dbReference type="OrthoDB" id="298012at2759"/>
<dbReference type="AlphaFoldDB" id="A0A5E4MHJ0"/>
<dbReference type="Proteomes" id="UP000325440">
    <property type="component" value="Unassembled WGS sequence"/>
</dbReference>
<dbReference type="EMBL" id="CABPRJ010000549">
    <property type="protein sequence ID" value="VVC30904.1"/>
    <property type="molecule type" value="Genomic_DNA"/>
</dbReference>